<dbReference type="InterPro" id="IPR001845">
    <property type="entry name" value="HTH_ArsR_DNA-bd_dom"/>
</dbReference>
<dbReference type="InParanoid" id="A0A0F7IGJ4"/>
<dbReference type="HOGENOM" id="CLU_165235_0_0_2"/>
<reference evidence="3 4" key="1">
    <citation type="submission" date="2015-04" db="EMBL/GenBank/DDBJ databases">
        <title>The complete genome sequence of the hyperthermophilic, obligate iron-reducing archaeon Geoglobus ahangari strain 234T.</title>
        <authorList>
            <person name="Manzella M.P."/>
            <person name="Holmes D.E."/>
            <person name="Rocheleau J.M."/>
            <person name="Chung A."/>
            <person name="Reguera G."/>
            <person name="Kashefi K."/>
        </authorList>
    </citation>
    <scope>NUCLEOTIDE SEQUENCE [LARGE SCALE GENOMIC DNA]</scope>
    <source>
        <strain evidence="3 4">234</strain>
    </source>
</reference>
<dbReference type="EMBL" id="CP011267">
    <property type="protein sequence ID" value="AKG91985.1"/>
    <property type="molecule type" value="Genomic_DNA"/>
</dbReference>
<dbReference type="SUPFAM" id="SSF46785">
    <property type="entry name" value="Winged helix' DNA-binding domain"/>
    <property type="match status" value="1"/>
</dbReference>
<name>A0A0F7IGJ4_9EURY</name>
<proteinExistence type="predicted"/>
<protein>
    <recommendedName>
        <fullName evidence="2">HTH arsR-type domain-containing protein</fullName>
    </recommendedName>
</protein>
<dbReference type="KEGG" id="gah:GAH_00676"/>
<keyword evidence="1" id="KW-0175">Coiled coil</keyword>
<dbReference type="STRING" id="113653.GAH_00676"/>
<dbReference type="GO" id="GO:0003700">
    <property type="term" value="F:DNA-binding transcription factor activity"/>
    <property type="evidence" value="ECO:0007669"/>
    <property type="project" value="InterPro"/>
</dbReference>
<keyword evidence="4" id="KW-1185">Reference proteome</keyword>
<evidence type="ECO:0000259" key="2">
    <source>
        <dbReference type="PROSITE" id="PS50987"/>
    </source>
</evidence>
<gene>
    <name evidence="3" type="ORF">GAH_00676</name>
</gene>
<dbReference type="PROSITE" id="PS50987">
    <property type="entry name" value="HTH_ARSR_2"/>
    <property type="match status" value="1"/>
</dbReference>
<dbReference type="InterPro" id="IPR011991">
    <property type="entry name" value="ArsR-like_HTH"/>
</dbReference>
<accession>A0A0F7IGJ4</accession>
<evidence type="ECO:0000313" key="4">
    <source>
        <dbReference type="Proteomes" id="UP000034723"/>
    </source>
</evidence>
<dbReference type="InterPro" id="IPR036388">
    <property type="entry name" value="WH-like_DNA-bd_sf"/>
</dbReference>
<feature type="domain" description="HTH arsR-type" evidence="2">
    <location>
        <begin position="31"/>
        <end position="105"/>
    </location>
</feature>
<feature type="coiled-coil region" evidence="1">
    <location>
        <begin position="3"/>
        <end position="30"/>
    </location>
</feature>
<dbReference type="CDD" id="cd00090">
    <property type="entry name" value="HTH_ARSR"/>
    <property type="match status" value="1"/>
</dbReference>
<organism evidence="3 4">
    <name type="scientific">Geoglobus ahangari</name>
    <dbReference type="NCBI Taxonomy" id="113653"/>
    <lineage>
        <taxon>Archaea</taxon>
        <taxon>Methanobacteriati</taxon>
        <taxon>Methanobacteriota</taxon>
        <taxon>Archaeoglobi</taxon>
        <taxon>Archaeoglobales</taxon>
        <taxon>Archaeoglobaceae</taxon>
        <taxon>Geoglobus</taxon>
    </lineage>
</organism>
<dbReference type="InterPro" id="IPR036390">
    <property type="entry name" value="WH_DNA-bd_sf"/>
</dbReference>
<dbReference type="Gene3D" id="1.10.10.10">
    <property type="entry name" value="Winged helix-like DNA-binding domain superfamily/Winged helix DNA-binding domain"/>
    <property type="match status" value="1"/>
</dbReference>
<evidence type="ECO:0000256" key="1">
    <source>
        <dbReference type="SAM" id="Coils"/>
    </source>
</evidence>
<dbReference type="Proteomes" id="UP000034723">
    <property type="component" value="Chromosome"/>
</dbReference>
<evidence type="ECO:0000313" key="3">
    <source>
        <dbReference type="EMBL" id="AKG91985.1"/>
    </source>
</evidence>
<sequence>MFVEERERIVELLEKILQTLERIEEKLNGRPGRDLSGVDPFMLLELPDNLRTTAMALIKIGSGTASDVAEITGRSRAIESHYLNTLVKMGYARKRREERRVIYEI</sequence>
<dbReference type="AlphaFoldDB" id="A0A0F7IGJ4"/>